<dbReference type="Proteomes" id="UP000247437">
    <property type="component" value="Unassembled WGS sequence"/>
</dbReference>
<evidence type="ECO:0000313" key="1">
    <source>
        <dbReference type="EMBL" id="PYY71969.1"/>
    </source>
</evidence>
<name>A0A2W0EUF6_PSEJE</name>
<dbReference type="EMBL" id="PDLL01000021">
    <property type="protein sequence ID" value="PYY71969.1"/>
    <property type="molecule type" value="Genomic_DNA"/>
</dbReference>
<dbReference type="RefSeq" id="WP_110657619.1">
    <property type="nucleotide sequence ID" value="NZ_PDLL01000021.1"/>
</dbReference>
<accession>A0A2W0EUF6</accession>
<gene>
    <name evidence="1" type="ORF">CRX42_03540</name>
</gene>
<dbReference type="AlphaFoldDB" id="A0A2W0EUF6"/>
<dbReference type="OrthoDB" id="9909828at2"/>
<proteinExistence type="predicted"/>
<evidence type="ECO:0000313" key="2">
    <source>
        <dbReference type="Proteomes" id="UP000247437"/>
    </source>
</evidence>
<protein>
    <submittedName>
        <fullName evidence="1">Uncharacterized protein</fullName>
    </submittedName>
</protein>
<reference evidence="1 2" key="1">
    <citation type="journal article" date="2018" name="Appl. Microbiol. Biotechnol.">
        <title>Characterization of the caprolactam degradation pathway in Pseudomonas jessenii using mass spectrometry-based proteomics.</title>
        <authorList>
            <person name="Otzen M."/>
            <person name="Palacio C."/>
            <person name="Janssen D.B."/>
        </authorList>
    </citation>
    <scope>NUCLEOTIDE SEQUENCE [LARGE SCALE GENOMIC DNA]</scope>
    <source>
        <strain evidence="1 2">GO3</strain>
    </source>
</reference>
<organism evidence="1 2">
    <name type="scientific">Pseudomonas jessenii</name>
    <dbReference type="NCBI Taxonomy" id="77298"/>
    <lineage>
        <taxon>Bacteria</taxon>
        <taxon>Pseudomonadati</taxon>
        <taxon>Pseudomonadota</taxon>
        <taxon>Gammaproteobacteria</taxon>
        <taxon>Pseudomonadales</taxon>
        <taxon>Pseudomonadaceae</taxon>
        <taxon>Pseudomonas</taxon>
    </lineage>
</organism>
<comment type="caution">
    <text evidence="1">The sequence shown here is derived from an EMBL/GenBank/DDBJ whole genome shotgun (WGS) entry which is preliminary data.</text>
</comment>
<sequence>MDIKSFEPSDETMEKIEERLKELRESREQRVIAANRLQVGPPVPLEMSIPIDAIVEASSEIDDGDTAFTRTLRHESLLKELEKVSYKEWVASGSKDAFDRLTQHAIELGRLVSMKVESDPYTDDESSARMRLSSGWTRELNKLKQRSRAIKNHNALQDMRLVYTATPPAIHIALNEAGTTYISSGVGIVRSKGTWFGRVHRPLNLLIEDHGLHAELTQTQSGPVVIYEPCEDNSLADNHR</sequence>